<keyword evidence="6 7" id="KW-0472">Membrane</keyword>
<evidence type="ECO:0000313" key="8">
    <source>
        <dbReference type="EMBL" id="CAB4022985.1"/>
    </source>
</evidence>
<comment type="similarity">
    <text evidence="2 7">Belongs to the XK family.</text>
</comment>
<evidence type="ECO:0000313" key="9">
    <source>
        <dbReference type="Proteomes" id="UP001152795"/>
    </source>
</evidence>
<evidence type="ECO:0000256" key="5">
    <source>
        <dbReference type="ARBA" id="ARBA00022989"/>
    </source>
</evidence>
<dbReference type="InterPro" id="IPR050895">
    <property type="entry name" value="XK-related_scramblase"/>
</dbReference>
<evidence type="ECO:0000256" key="6">
    <source>
        <dbReference type="ARBA" id="ARBA00023136"/>
    </source>
</evidence>
<feature type="transmembrane region" description="Helical" evidence="7">
    <location>
        <begin position="299"/>
        <end position="319"/>
    </location>
</feature>
<sequence length="348" mass="40023">HGINGDFWWFFITLIFIVVPSVIVNVRATSQLKKQGTCNKVKYIAIFANCGVIFRYIQELEQWKKENFDKTPCGKSDQCCPCKTCLPWYTLQKEKSLESTYSMAKLRYLETITECAPQWCLQTYIMLRQWYFPWYTVVSIVLSLLSLAWSITMLEKTRETKENRNFKLITTVSFLIWQLASLISRLSAIVILAYVHRYYVIIFFAINWLLLAVVVSVVNRGNVYSQPDNPGLLFFGVWVLCYPVMFHSSESQIATFEFKNHKRHMALGNVLLALGNIIMLTLSVTVANPYAPYMEILKPVAISLVVGGLLISSIFFLAYDKCCFPETNNDQMDNVLSVVNNAFQEEAC</sequence>
<dbReference type="PANTHER" id="PTHR16024">
    <property type="entry name" value="XK-RELATED PROTEIN"/>
    <property type="match status" value="1"/>
</dbReference>
<feature type="transmembrane region" description="Helical" evidence="7">
    <location>
        <begin position="198"/>
        <end position="218"/>
    </location>
</feature>
<accession>A0A6S7IUF8</accession>
<feature type="transmembrane region" description="Helical" evidence="7">
    <location>
        <begin position="266"/>
        <end position="287"/>
    </location>
</feature>
<feature type="transmembrane region" description="Helical" evidence="7">
    <location>
        <begin position="166"/>
        <end position="192"/>
    </location>
</feature>
<dbReference type="Proteomes" id="UP001152795">
    <property type="component" value="Unassembled WGS sequence"/>
</dbReference>
<protein>
    <recommendedName>
        <fullName evidence="7">XK-related protein</fullName>
    </recommendedName>
</protein>
<comment type="subcellular location">
    <subcellularLocation>
        <location evidence="1">Cell membrane</location>
        <topology evidence="1">Multi-pass membrane protein</topology>
    </subcellularLocation>
    <subcellularLocation>
        <location evidence="7">Membrane</location>
        <topology evidence="7">Multi-pass membrane protein</topology>
    </subcellularLocation>
</comment>
<dbReference type="InterPro" id="IPR018629">
    <property type="entry name" value="XK-rel"/>
</dbReference>
<keyword evidence="5 7" id="KW-1133">Transmembrane helix</keyword>
<dbReference type="AlphaFoldDB" id="A0A6S7IUF8"/>
<dbReference type="EMBL" id="CACRXK020012254">
    <property type="protein sequence ID" value="CAB4022985.1"/>
    <property type="molecule type" value="Genomic_DNA"/>
</dbReference>
<evidence type="ECO:0000256" key="2">
    <source>
        <dbReference type="ARBA" id="ARBA00008789"/>
    </source>
</evidence>
<feature type="transmembrane region" description="Helical" evidence="7">
    <location>
        <begin position="132"/>
        <end position="154"/>
    </location>
</feature>
<comment type="caution">
    <text evidence="8">The sequence shown here is derived from an EMBL/GenBank/DDBJ whole genome shotgun (WGS) entry which is preliminary data.</text>
</comment>
<evidence type="ECO:0000256" key="3">
    <source>
        <dbReference type="ARBA" id="ARBA00022475"/>
    </source>
</evidence>
<organism evidence="8 9">
    <name type="scientific">Paramuricea clavata</name>
    <name type="common">Red gorgonian</name>
    <name type="synonym">Violescent sea-whip</name>
    <dbReference type="NCBI Taxonomy" id="317549"/>
    <lineage>
        <taxon>Eukaryota</taxon>
        <taxon>Metazoa</taxon>
        <taxon>Cnidaria</taxon>
        <taxon>Anthozoa</taxon>
        <taxon>Octocorallia</taxon>
        <taxon>Malacalcyonacea</taxon>
        <taxon>Plexauridae</taxon>
        <taxon>Paramuricea</taxon>
    </lineage>
</organism>
<proteinExistence type="inferred from homology"/>
<evidence type="ECO:0000256" key="4">
    <source>
        <dbReference type="ARBA" id="ARBA00022692"/>
    </source>
</evidence>
<keyword evidence="9" id="KW-1185">Reference proteome</keyword>
<keyword evidence="4 7" id="KW-0812">Transmembrane</keyword>
<feature type="transmembrane region" description="Helical" evidence="7">
    <location>
        <begin position="6"/>
        <end position="28"/>
    </location>
</feature>
<gene>
    <name evidence="8" type="ORF">PACLA_8A076229</name>
</gene>
<evidence type="ECO:0000256" key="7">
    <source>
        <dbReference type="RuleBase" id="RU910716"/>
    </source>
</evidence>
<name>A0A6S7IUF8_PARCT</name>
<evidence type="ECO:0000256" key="1">
    <source>
        <dbReference type="ARBA" id="ARBA00004651"/>
    </source>
</evidence>
<keyword evidence="3" id="KW-1003">Cell membrane</keyword>
<dbReference type="GO" id="GO:0005886">
    <property type="term" value="C:plasma membrane"/>
    <property type="evidence" value="ECO:0007669"/>
    <property type="project" value="UniProtKB-SubCell"/>
</dbReference>
<reference evidence="8" key="1">
    <citation type="submission" date="2020-04" db="EMBL/GenBank/DDBJ databases">
        <authorList>
            <person name="Alioto T."/>
            <person name="Alioto T."/>
            <person name="Gomez Garrido J."/>
        </authorList>
    </citation>
    <scope>NUCLEOTIDE SEQUENCE</scope>
    <source>
        <strain evidence="8">A484AB</strain>
    </source>
</reference>
<dbReference type="OrthoDB" id="5955564at2759"/>
<dbReference type="Pfam" id="PF09815">
    <property type="entry name" value="XK-related"/>
    <property type="match status" value="1"/>
</dbReference>
<feature type="non-terminal residue" evidence="8">
    <location>
        <position position="1"/>
    </location>
</feature>
<dbReference type="PANTHER" id="PTHR16024:SF28">
    <property type="entry name" value="XK-RELATED PROTEIN"/>
    <property type="match status" value="1"/>
</dbReference>
<feature type="transmembrane region" description="Helical" evidence="7">
    <location>
        <begin position="230"/>
        <end position="246"/>
    </location>
</feature>